<dbReference type="EMBL" id="JAGFMF010011709">
    <property type="protein sequence ID" value="KAG8515491.1"/>
    <property type="molecule type" value="Genomic_DNA"/>
</dbReference>
<reference evidence="1" key="1">
    <citation type="journal article" date="2021" name="Evol. Appl.">
        <title>The genome of the Pyrenean desman and the effects of bottlenecks and inbreeding on the genomic landscape of an endangered species.</title>
        <authorList>
            <person name="Escoda L."/>
            <person name="Castresana J."/>
        </authorList>
    </citation>
    <scope>NUCLEOTIDE SEQUENCE</scope>
    <source>
        <strain evidence="1">IBE-C5619</strain>
    </source>
</reference>
<keyword evidence="2" id="KW-1185">Reference proteome</keyword>
<comment type="caution">
    <text evidence="1">The sequence shown here is derived from an EMBL/GenBank/DDBJ whole genome shotgun (WGS) entry which is preliminary data.</text>
</comment>
<dbReference type="InterPro" id="IPR027975">
    <property type="entry name" value="TMEM71"/>
</dbReference>
<name>A0A8J6A9R4_GALPY</name>
<dbReference type="OrthoDB" id="8961338at2759"/>
<gene>
    <name evidence="1" type="ORF">J0S82_019268</name>
</gene>
<dbReference type="Pfam" id="PF15121">
    <property type="entry name" value="TMEM71"/>
    <property type="match status" value="1"/>
</dbReference>
<keyword evidence="1" id="KW-0472">Membrane</keyword>
<proteinExistence type="predicted"/>
<organism evidence="1 2">
    <name type="scientific">Galemys pyrenaicus</name>
    <name type="common">Iberian desman</name>
    <name type="synonym">Pyrenean desman</name>
    <dbReference type="NCBI Taxonomy" id="202257"/>
    <lineage>
        <taxon>Eukaryota</taxon>
        <taxon>Metazoa</taxon>
        <taxon>Chordata</taxon>
        <taxon>Craniata</taxon>
        <taxon>Vertebrata</taxon>
        <taxon>Euteleostomi</taxon>
        <taxon>Mammalia</taxon>
        <taxon>Eutheria</taxon>
        <taxon>Laurasiatheria</taxon>
        <taxon>Eulipotyphla</taxon>
        <taxon>Talpidae</taxon>
        <taxon>Galemys</taxon>
    </lineage>
</organism>
<evidence type="ECO:0000313" key="2">
    <source>
        <dbReference type="Proteomes" id="UP000700334"/>
    </source>
</evidence>
<dbReference type="AlphaFoldDB" id="A0A8J6A9R4"/>
<sequence length="485" mass="54786">LATWGRCVLWCGGGGDSVEEEAKVLRWRVRDSMMAAKTKRLLEPDLTYNGIITCSKYLYSLIKEKTVEHFRATPSPPQASSDRAVCAGRSKEQRLFQSRILKAPCRREAAATVISHSFEPLVTATGVDSDCELSCLFVSCKDFTAKRVTMWLTLTSVMDVPGERRRGNSRKHKGLLERELRKCLLQRRVPENLWNLNQQPSQDAPTISSDVNSSSNFTCEYLDSDSSFECFYISPLTGSYLTCRRSPRLLSNGYYIWTENSFLCDKDGNITLSPSQTSVLYKENLVRIFRKKKRIRRSFSSLFALSASESWLHDSIYSDADSSLSEDIWLEGVGKLDTHHCNENIAIHSLAKAFCRSPNPDIVAIRDAFPEPMNDRQSEKPGAEFLKASSPSHIRSAAPKAKSHKSSLHSQPMASEHFQRNLWDHSKTSLLRKIPFQISLLVACLIISACARCCQIIVSQPGQLFQRHLLCSQCAAWIVEWTNRV</sequence>
<evidence type="ECO:0000313" key="1">
    <source>
        <dbReference type="EMBL" id="KAG8515491.1"/>
    </source>
</evidence>
<dbReference type="Proteomes" id="UP000700334">
    <property type="component" value="Unassembled WGS sequence"/>
</dbReference>
<protein>
    <submittedName>
        <fullName evidence="1">Transmembrane protein 71</fullName>
    </submittedName>
</protein>
<dbReference type="PANTHER" id="PTHR35255:SF1">
    <property type="entry name" value="TRANSMEMBRANE PROTEIN 71"/>
    <property type="match status" value="1"/>
</dbReference>
<feature type="non-terminal residue" evidence="1">
    <location>
        <position position="1"/>
    </location>
</feature>
<accession>A0A8J6A9R4</accession>
<keyword evidence="1" id="KW-0812">Transmembrane</keyword>
<dbReference type="PANTHER" id="PTHR35255">
    <property type="entry name" value="TRANSMEMBRANE PROTEIN 71"/>
    <property type="match status" value="1"/>
</dbReference>